<proteinExistence type="predicted"/>
<dbReference type="EnsemblBacteria" id="ABK77168">
    <property type="protein sequence ID" value="ABK77168"/>
    <property type="gene ID" value="CENSYa_0535"/>
</dbReference>
<keyword evidence="2" id="KW-1185">Reference proteome</keyword>
<accession>A0RV01</accession>
<sequence>MTESCVGCLSQGWRCNAMVSEPILFGKSSERRSRALEIPKEAGRHGHLIWTTGSGGTY</sequence>
<organism evidence="1 2">
    <name type="scientific">Cenarchaeum symbiosum (strain A)</name>
    <dbReference type="NCBI Taxonomy" id="414004"/>
    <lineage>
        <taxon>Archaea</taxon>
        <taxon>Nitrososphaerota</taxon>
        <taxon>Candidatus Cenarchaeales</taxon>
        <taxon>Candidatus Cenarchaeaceae</taxon>
        <taxon>Candidatus Cenarchaeum</taxon>
    </lineage>
</organism>
<dbReference type="AlphaFoldDB" id="A0RV01"/>
<dbReference type="Proteomes" id="UP000000758">
    <property type="component" value="Chromosome"/>
</dbReference>
<dbReference type="STRING" id="414004.CENSYa_0535"/>
<dbReference type="HOGENOM" id="CLU_2968277_0_0_2"/>
<evidence type="ECO:0000313" key="2">
    <source>
        <dbReference type="Proteomes" id="UP000000758"/>
    </source>
</evidence>
<gene>
    <name evidence="1" type="ordered locus">CENSYa_0535</name>
</gene>
<dbReference type="KEGG" id="csy:CENSYa_0535"/>
<reference evidence="1 2" key="1">
    <citation type="journal article" date="2006" name="Proc. Natl. Acad. Sci. U.S.A.">
        <title>Genomic analysis of the uncultivated marine crenarchaeote Cenarchaeum symbiosum.</title>
        <authorList>
            <person name="Hallam S.J."/>
            <person name="Konstantinidis K.T."/>
            <person name="Putnam N."/>
            <person name="Schleper C."/>
            <person name="Watanabe Y."/>
            <person name="Sugahara J."/>
            <person name="Preston C."/>
            <person name="de la Torre J."/>
            <person name="Richardson P.M."/>
            <person name="DeLong E.F."/>
        </authorList>
    </citation>
    <scope>NUCLEOTIDE SEQUENCE [LARGE SCALE GENOMIC DNA]</scope>
    <source>
        <strain evidence="2">A</strain>
    </source>
</reference>
<name>A0RV01_CENSY</name>
<evidence type="ECO:0000313" key="1">
    <source>
        <dbReference type="EMBL" id="ABK77168.1"/>
    </source>
</evidence>
<protein>
    <submittedName>
        <fullName evidence="1">Uncharacterized protein</fullName>
    </submittedName>
</protein>
<dbReference type="EMBL" id="DP000238">
    <property type="protein sequence ID" value="ABK77168.1"/>
    <property type="molecule type" value="Genomic_DNA"/>
</dbReference>